<proteinExistence type="inferred from homology"/>
<evidence type="ECO:0000313" key="5">
    <source>
        <dbReference type="Proteomes" id="UP000033986"/>
    </source>
</evidence>
<dbReference type="Gene3D" id="3.20.110.20">
    <property type="match status" value="1"/>
</dbReference>
<dbReference type="EMBL" id="LCDB01000011">
    <property type="protein sequence ID" value="KKS44245.1"/>
    <property type="molecule type" value="Genomic_DNA"/>
</dbReference>
<feature type="domain" description="Glycoside hydrolase family 57 N-terminal" evidence="3">
    <location>
        <begin position="11"/>
        <end position="246"/>
    </location>
</feature>
<keyword evidence="2" id="KW-0119">Carbohydrate metabolism</keyword>
<dbReference type="InterPro" id="IPR052046">
    <property type="entry name" value="GH57_Enzymes"/>
</dbReference>
<comment type="caution">
    <text evidence="4">The sequence shown here is derived from an EMBL/GenBank/DDBJ whole genome shotgun (WGS) entry which is preliminary data.</text>
</comment>
<gene>
    <name evidence="4" type="ORF">UV07_C0011G0004</name>
</gene>
<dbReference type="Proteomes" id="UP000033986">
    <property type="component" value="Unassembled WGS sequence"/>
</dbReference>
<dbReference type="AlphaFoldDB" id="A0A0G0Z6D2"/>
<organism evidence="4 5">
    <name type="scientific">Candidatus Azambacteria bacterium GW2011_GWB1_42_17</name>
    <dbReference type="NCBI Taxonomy" id="1618615"/>
    <lineage>
        <taxon>Bacteria</taxon>
        <taxon>Candidatus Azamiibacteriota</taxon>
    </lineage>
</organism>
<evidence type="ECO:0000256" key="1">
    <source>
        <dbReference type="ARBA" id="ARBA00006821"/>
    </source>
</evidence>
<evidence type="ECO:0000313" key="4">
    <source>
        <dbReference type="EMBL" id="KKS44245.1"/>
    </source>
</evidence>
<evidence type="ECO:0000256" key="2">
    <source>
        <dbReference type="ARBA" id="ARBA00023277"/>
    </source>
</evidence>
<sequence length="387" mass="45329">MIYITLHLHAYQPPTQDKNIFEKIHDESYEPIINLLEKNPEFSLSLDIAKSLAERWPTEFTGRIARLCRDNRIYLVNTSAYHYLLPLFGEQTILRQMKLNQDFYRENFTQDKQIRGVFPPELAFSPRLAAIAKKAGALWIMADDEPFIYKRLHLPEVQRAPRNWIPITYGCGVVLRSRFWSNRISRGQYENGQSFAHEILIEQEKWQKVCNNTGDGYLILAIDMETFGHHLKNSVESFLLPFLSEIKLTESRYKIVPLDFLFNHFKKIPAAEYMQEGSWSTSQEDLKQKISFPLWLHPKNEFHKLWYNFVCRAGIASEENQDQELTDLLDRAFYSCTPWQYSLGNIGIASWCLPMFEKIINLLEFSGSTRKISELKMTLANIKSILI</sequence>
<protein>
    <recommendedName>
        <fullName evidence="3">Glycoside hydrolase family 57 N-terminal domain-containing protein</fullName>
    </recommendedName>
</protein>
<dbReference type="PANTHER" id="PTHR36306:SF1">
    <property type="entry name" value="ALPHA-AMYLASE-RELATED"/>
    <property type="match status" value="1"/>
</dbReference>
<evidence type="ECO:0000259" key="3">
    <source>
        <dbReference type="Pfam" id="PF03065"/>
    </source>
</evidence>
<accession>A0A0G0Z6D2</accession>
<dbReference type="GO" id="GO:0005975">
    <property type="term" value="P:carbohydrate metabolic process"/>
    <property type="evidence" value="ECO:0007669"/>
    <property type="project" value="InterPro"/>
</dbReference>
<dbReference type="GO" id="GO:0003824">
    <property type="term" value="F:catalytic activity"/>
    <property type="evidence" value="ECO:0007669"/>
    <property type="project" value="InterPro"/>
</dbReference>
<comment type="similarity">
    <text evidence="1">Belongs to the glycosyl hydrolase 57 family.</text>
</comment>
<name>A0A0G0Z6D2_9BACT</name>
<dbReference type="PANTHER" id="PTHR36306">
    <property type="entry name" value="ALPHA-AMYLASE-RELATED-RELATED"/>
    <property type="match status" value="1"/>
</dbReference>
<dbReference type="InterPro" id="IPR011330">
    <property type="entry name" value="Glyco_hydro/deAcase_b/a-brl"/>
</dbReference>
<dbReference type="SUPFAM" id="SSF88713">
    <property type="entry name" value="Glycoside hydrolase/deacetylase"/>
    <property type="match status" value="1"/>
</dbReference>
<dbReference type="InterPro" id="IPR004300">
    <property type="entry name" value="Glyco_hydro_57_N"/>
</dbReference>
<reference evidence="4 5" key="1">
    <citation type="journal article" date="2015" name="Nature">
        <title>rRNA introns, odd ribosomes, and small enigmatic genomes across a large radiation of phyla.</title>
        <authorList>
            <person name="Brown C.T."/>
            <person name="Hug L.A."/>
            <person name="Thomas B.C."/>
            <person name="Sharon I."/>
            <person name="Castelle C.J."/>
            <person name="Singh A."/>
            <person name="Wilkins M.J."/>
            <person name="Williams K.H."/>
            <person name="Banfield J.F."/>
        </authorList>
    </citation>
    <scope>NUCLEOTIDE SEQUENCE [LARGE SCALE GENOMIC DNA]</scope>
</reference>
<dbReference type="Pfam" id="PF03065">
    <property type="entry name" value="Glyco_hydro_57"/>
    <property type="match status" value="1"/>
</dbReference>